<dbReference type="Gene3D" id="3.90.850.10">
    <property type="entry name" value="Fumarylacetoacetase-like, C-terminal domain"/>
    <property type="match status" value="1"/>
</dbReference>
<dbReference type="PANTHER" id="PTHR30143">
    <property type="entry name" value="ACID HYDRATASE"/>
    <property type="match status" value="1"/>
</dbReference>
<dbReference type="GO" id="GO:0005737">
    <property type="term" value="C:cytoplasm"/>
    <property type="evidence" value="ECO:0007669"/>
    <property type="project" value="TreeGrafter"/>
</dbReference>
<dbReference type="RefSeq" id="WP_157290881.1">
    <property type="nucleotide sequence ID" value="NZ_WQRF01000004.1"/>
</dbReference>
<evidence type="ECO:0000313" key="1">
    <source>
        <dbReference type="EMBL" id="MVT00048.1"/>
    </source>
</evidence>
<proteinExistence type="predicted"/>
<dbReference type="AlphaFoldDB" id="A0A7X3FSM1"/>
<dbReference type="PANTHER" id="PTHR30143:SF0">
    <property type="entry name" value="2-KETO-4-PENTENOATE HYDRATASE"/>
    <property type="match status" value="1"/>
</dbReference>
<accession>A0A7X3FSM1</accession>
<dbReference type="Proteomes" id="UP000438106">
    <property type="component" value="Unassembled WGS sequence"/>
</dbReference>
<name>A0A7X3FSM1_9HYPH</name>
<comment type="caution">
    <text evidence="1">The sequence shown here is derived from an EMBL/GenBank/DDBJ whole genome shotgun (WGS) entry which is preliminary data.</text>
</comment>
<dbReference type="InterPro" id="IPR036663">
    <property type="entry name" value="Fumarylacetoacetase_C_sf"/>
</dbReference>
<sequence>MKSIAELAAALISAHEGGPLLDRVPEHLLPADLDAVYALQDEVIAQIGPVGGWKVAAGLGDPPLCSPIPANRFLGTADLIDGEKRRIFLAEIEVAVQLGEDLPGGAPPEAVEAAIASLHPAIELIGNPFVDRDATPRNLQLGDLQSNGAVIVGKAMDRALVDALASLPVTLELDGRPAHAVGKGAGWDDIVGAIAWLAGHAEQRGYGLKAGQVIITGARALAPLNGAKMIEGVLGDWGRVTCGV</sequence>
<dbReference type="InterPro" id="IPR050772">
    <property type="entry name" value="Hydratase-Decarb/MhpD_sf"/>
</dbReference>
<gene>
    <name evidence="1" type="ORF">GO014_13535</name>
</gene>
<protein>
    <submittedName>
        <fullName evidence="1">2-oxopent-4-enoate hydratase</fullName>
    </submittedName>
</protein>
<dbReference type="SUPFAM" id="SSF56529">
    <property type="entry name" value="FAH"/>
    <property type="match status" value="1"/>
</dbReference>
<reference evidence="1 2" key="1">
    <citation type="submission" date="2019-12" db="EMBL/GenBank/DDBJ databases">
        <title>Devosia maris sp. nov., isolated from the deep seawater.</title>
        <authorList>
            <person name="Liu Y."/>
        </authorList>
    </citation>
    <scope>NUCLEOTIDE SEQUENCE [LARGE SCALE GENOMIC DNA]</scope>
    <source>
        <strain evidence="1 2">L53-10-65</strain>
    </source>
</reference>
<dbReference type="EMBL" id="WQRF01000004">
    <property type="protein sequence ID" value="MVT00048.1"/>
    <property type="molecule type" value="Genomic_DNA"/>
</dbReference>
<dbReference type="GO" id="GO:0008684">
    <property type="term" value="F:2-oxopent-4-enoate hydratase activity"/>
    <property type="evidence" value="ECO:0007669"/>
    <property type="project" value="TreeGrafter"/>
</dbReference>
<organism evidence="1 2">
    <name type="scientific">Devosia marina</name>
    <dbReference type="NCBI Taxonomy" id="2683198"/>
    <lineage>
        <taxon>Bacteria</taxon>
        <taxon>Pseudomonadati</taxon>
        <taxon>Pseudomonadota</taxon>
        <taxon>Alphaproteobacteria</taxon>
        <taxon>Hyphomicrobiales</taxon>
        <taxon>Devosiaceae</taxon>
        <taxon>Devosia</taxon>
    </lineage>
</organism>
<keyword evidence="2" id="KW-1185">Reference proteome</keyword>
<evidence type="ECO:0000313" key="2">
    <source>
        <dbReference type="Proteomes" id="UP000438106"/>
    </source>
</evidence>